<evidence type="ECO:0000256" key="5">
    <source>
        <dbReference type="SAM" id="MobiDB-lite"/>
    </source>
</evidence>
<keyword evidence="8" id="KW-1185">Reference proteome</keyword>
<evidence type="ECO:0000256" key="4">
    <source>
        <dbReference type="ARBA" id="ARBA00023136"/>
    </source>
</evidence>
<feature type="transmembrane region" description="Helical" evidence="6">
    <location>
        <begin position="169"/>
        <end position="194"/>
    </location>
</feature>
<evidence type="ECO:0000313" key="7">
    <source>
        <dbReference type="EMBL" id="KIP11619.1"/>
    </source>
</evidence>
<comment type="subcellular location">
    <subcellularLocation>
        <location evidence="1">Membrane</location>
        <topology evidence="1">Single-pass membrane protein</topology>
    </subcellularLocation>
</comment>
<dbReference type="AlphaFoldDB" id="A0A0C3P1C0"/>
<keyword evidence="3 6" id="KW-1133">Transmembrane helix</keyword>
<dbReference type="Proteomes" id="UP000053257">
    <property type="component" value="Unassembled WGS sequence"/>
</dbReference>
<feature type="region of interest" description="Disordered" evidence="5">
    <location>
        <begin position="129"/>
        <end position="165"/>
    </location>
</feature>
<evidence type="ECO:0000313" key="8">
    <source>
        <dbReference type="Proteomes" id="UP000053257"/>
    </source>
</evidence>
<dbReference type="PANTHER" id="PTHR15549:SF26">
    <property type="entry name" value="AXIAL BUDDING PATTERN PROTEIN 2-RELATED"/>
    <property type="match status" value="1"/>
</dbReference>
<keyword evidence="4 6" id="KW-0472">Membrane</keyword>
<evidence type="ECO:0000256" key="1">
    <source>
        <dbReference type="ARBA" id="ARBA00004167"/>
    </source>
</evidence>
<dbReference type="HOGENOM" id="CLU_053888_2_0_1"/>
<evidence type="ECO:0008006" key="9">
    <source>
        <dbReference type="Google" id="ProtNLM"/>
    </source>
</evidence>
<reference evidence="7 8" key="1">
    <citation type="journal article" date="2014" name="PLoS Genet.">
        <title>Analysis of the Phlebiopsis gigantea genome, transcriptome and secretome provides insight into its pioneer colonization strategies of wood.</title>
        <authorList>
            <person name="Hori C."/>
            <person name="Ishida T."/>
            <person name="Igarashi K."/>
            <person name="Samejima M."/>
            <person name="Suzuki H."/>
            <person name="Master E."/>
            <person name="Ferreira P."/>
            <person name="Ruiz-Duenas F.J."/>
            <person name="Held B."/>
            <person name="Canessa P."/>
            <person name="Larrondo L.F."/>
            <person name="Schmoll M."/>
            <person name="Druzhinina I.S."/>
            <person name="Kubicek C.P."/>
            <person name="Gaskell J.A."/>
            <person name="Kersten P."/>
            <person name="St John F."/>
            <person name="Glasner J."/>
            <person name="Sabat G."/>
            <person name="Splinter BonDurant S."/>
            <person name="Syed K."/>
            <person name="Yadav J."/>
            <person name="Mgbeahuruike A.C."/>
            <person name="Kovalchuk A."/>
            <person name="Asiegbu F.O."/>
            <person name="Lackner G."/>
            <person name="Hoffmeister D."/>
            <person name="Rencoret J."/>
            <person name="Gutierrez A."/>
            <person name="Sun H."/>
            <person name="Lindquist E."/>
            <person name="Barry K."/>
            <person name="Riley R."/>
            <person name="Grigoriev I.V."/>
            <person name="Henrissat B."/>
            <person name="Kues U."/>
            <person name="Berka R.M."/>
            <person name="Martinez A.T."/>
            <person name="Covert S.F."/>
            <person name="Blanchette R.A."/>
            <person name="Cullen D."/>
        </authorList>
    </citation>
    <scope>NUCLEOTIDE SEQUENCE [LARGE SCALE GENOMIC DNA]</scope>
    <source>
        <strain evidence="7 8">11061_1 CR5-6</strain>
    </source>
</reference>
<evidence type="ECO:0000256" key="3">
    <source>
        <dbReference type="ARBA" id="ARBA00022989"/>
    </source>
</evidence>
<dbReference type="GO" id="GO:0016020">
    <property type="term" value="C:membrane"/>
    <property type="evidence" value="ECO:0007669"/>
    <property type="project" value="UniProtKB-SubCell"/>
</dbReference>
<evidence type="ECO:0000256" key="2">
    <source>
        <dbReference type="ARBA" id="ARBA00022692"/>
    </source>
</evidence>
<dbReference type="EMBL" id="KN840445">
    <property type="protein sequence ID" value="KIP11619.1"/>
    <property type="molecule type" value="Genomic_DNA"/>
</dbReference>
<dbReference type="InterPro" id="IPR051694">
    <property type="entry name" value="Immunoregulatory_rcpt-like"/>
</dbReference>
<accession>A0A0C3P1C0</accession>
<dbReference type="PANTHER" id="PTHR15549">
    <property type="entry name" value="PAIRED IMMUNOGLOBULIN-LIKE TYPE 2 RECEPTOR"/>
    <property type="match status" value="1"/>
</dbReference>
<sequence>MRGISFNSRHQSPCTIAGYLLGACLTDPGRGIIEALPSEDPGSWWYILTADTDCQCNTVFYSMISECSVCQGDLVRPWSQWIANCTNSTFVMSFPRPIPSGTAIPAWAFLNVTMTDTFDPATAQLYQASNSTESSAPPASSTSSVLSSNTQTSTSTGTASSTASPKTNVGAIAGGVVGGVVGVAVLCVLLGLWLKQRKARMSASVHMPEYQTVPVMPQSSSGMGKIYNPDDPSTYPGAIVQTPTSKYDAGKYVEYPPSKMRYNGVAEI</sequence>
<organism evidence="7 8">
    <name type="scientific">Phlebiopsis gigantea (strain 11061_1 CR5-6)</name>
    <name type="common">White-rot fungus</name>
    <name type="synonym">Peniophora gigantea</name>
    <dbReference type="NCBI Taxonomy" id="745531"/>
    <lineage>
        <taxon>Eukaryota</taxon>
        <taxon>Fungi</taxon>
        <taxon>Dikarya</taxon>
        <taxon>Basidiomycota</taxon>
        <taxon>Agaricomycotina</taxon>
        <taxon>Agaricomycetes</taxon>
        <taxon>Polyporales</taxon>
        <taxon>Phanerochaetaceae</taxon>
        <taxon>Phlebiopsis</taxon>
    </lineage>
</organism>
<dbReference type="OrthoDB" id="2754894at2759"/>
<name>A0A0C3P1C0_PHLG1</name>
<protein>
    <recommendedName>
        <fullName evidence="9">Mid2 domain-containing protein</fullName>
    </recommendedName>
</protein>
<proteinExistence type="predicted"/>
<dbReference type="GO" id="GO:0071944">
    <property type="term" value="C:cell periphery"/>
    <property type="evidence" value="ECO:0007669"/>
    <property type="project" value="UniProtKB-ARBA"/>
</dbReference>
<evidence type="ECO:0000256" key="6">
    <source>
        <dbReference type="SAM" id="Phobius"/>
    </source>
</evidence>
<dbReference type="STRING" id="745531.A0A0C3P1C0"/>
<gene>
    <name evidence="7" type="ORF">PHLGIDRAFT_457951</name>
</gene>
<dbReference type="PROSITE" id="PS51257">
    <property type="entry name" value="PROKAR_LIPOPROTEIN"/>
    <property type="match status" value="1"/>
</dbReference>
<keyword evidence="2 6" id="KW-0812">Transmembrane</keyword>